<proteinExistence type="predicted"/>
<organism evidence="3 4">
    <name type="scientific">Deefgea chitinilytica</name>
    <dbReference type="NCBI Taxonomy" id="570276"/>
    <lineage>
        <taxon>Bacteria</taxon>
        <taxon>Pseudomonadati</taxon>
        <taxon>Pseudomonadota</taxon>
        <taxon>Betaproteobacteria</taxon>
        <taxon>Neisseriales</taxon>
        <taxon>Chitinibacteraceae</taxon>
        <taxon>Deefgea</taxon>
    </lineage>
</organism>
<sequence>MDRLERLIIRMGAGEKLIHDWLGFDANATVVASGHDLRSLPAAISIDLTIPAVWLTSHRLNLPAVNKKQRELLISQALEDRVLGAFSDLHWVAGAAEDGATTVWLIEKTRLAAITEWVAQSGLQVERYLPEHYLLPHRLSYTQSSVGIVFCSEQESAWLDNEAELLALYPEQSFQCIAVSELALPKQNAVSFYQPAKVSLSSNWNDWRMAVYVLIGCAFIYLLSLLIQWRSLAQQELALRQEIRQTFASIFPGVPVVDPILQWQSLQNAANRGGSNASGDALDLLYKTAGQIDLDLGIDSVEVKAGKVSMLLDEDKAAALLAKLTAQGAKVQRNAMPDGRVTIEVQP</sequence>
<dbReference type="EMBL" id="WOFE01000001">
    <property type="protein sequence ID" value="MBM5570185.1"/>
    <property type="molecule type" value="Genomic_DNA"/>
</dbReference>
<keyword evidence="1" id="KW-0812">Transmembrane</keyword>
<evidence type="ECO:0000313" key="4">
    <source>
        <dbReference type="Proteomes" id="UP001195660"/>
    </source>
</evidence>
<dbReference type="Pfam" id="PF05134">
    <property type="entry name" value="T2SSL"/>
    <property type="match status" value="1"/>
</dbReference>
<keyword evidence="1" id="KW-0472">Membrane</keyword>
<evidence type="ECO:0000313" key="3">
    <source>
        <dbReference type="EMBL" id="MBM5570185.1"/>
    </source>
</evidence>
<evidence type="ECO:0000259" key="2">
    <source>
        <dbReference type="Pfam" id="PF05134"/>
    </source>
</evidence>
<feature type="domain" description="GspL cytoplasmic actin-ATPase-like" evidence="2">
    <location>
        <begin position="28"/>
        <end position="186"/>
    </location>
</feature>
<dbReference type="InterPro" id="IPR024230">
    <property type="entry name" value="GspL_cyto_dom"/>
</dbReference>
<comment type="caution">
    <text evidence="3">The sequence shown here is derived from an EMBL/GenBank/DDBJ whole genome shotgun (WGS) entry which is preliminary data.</text>
</comment>
<dbReference type="InterPro" id="IPR007812">
    <property type="entry name" value="T2SS_protein-GspL"/>
</dbReference>
<reference evidence="3 4" key="1">
    <citation type="submission" date="2019-11" db="EMBL/GenBank/DDBJ databases">
        <title>Novel Deefgea species.</title>
        <authorList>
            <person name="Han J.-H."/>
        </authorList>
    </citation>
    <scope>NUCLEOTIDE SEQUENCE [LARGE SCALE GENOMIC DNA]</scope>
    <source>
        <strain evidence="3 4">LMG 24817</strain>
    </source>
</reference>
<keyword evidence="1" id="KW-1133">Transmembrane helix</keyword>
<dbReference type="SUPFAM" id="SSF53067">
    <property type="entry name" value="Actin-like ATPase domain"/>
    <property type="match status" value="1"/>
</dbReference>
<dbReference type="InterPro" id="IPR043129">
    <property type="entry name" value="ATPase_NBD"/>
</dbReference>
<evidence type="ECO:0000256" key="1">
    <source>
        <dbReference type="SAM" id="Phobius"/>
    </source>
</evidence>
<accession>A0ABS2C7Q4</accession>
<feature type="transmembrane region" description="Helical" evidence="1">
    <location>
        <begin position="209"/>
        <end position="229"/>
    </location>
</feature>
<keyword evidence="4" id="KW-1185">Reference proteome</keyword>
<protein>
    <recommendedName>
        <fullName evidence="2">GspL cytoplasmic actin-ATPase-like domain-containing protein</fullName>
    </recommendedName>
</protein>
<dbReference type="RefSeq" id="WP_203569499.1">
    <property type="nucleotide sequence ID" value="NZ_WOFE01000001.1"/>
</dbReference>
<gene>
    <name evidence="3" type="ORF">GM173_01160</name>
</gene>
<dbReference type="Gene3D" id="3.30.420.380">
    <property type="match status" value="1"/>
</dbReference>
<dbReference type="Proteomes" id="UP001195660">
    <property type="component" value="Unassembled WGS sequence"/>
</dbReference>
<dbReference type="NCBIfam" id="TIGR01709">
    <property type="entry name" value="typeII_sec_gspL"/>
    <property type="match status" value="1"/>
</dbReference>
<name>A0ABS2C7Q4_9NEIS</name>